<feature type="domain" description="Flavin reductase like" evidence="4">
    <location>
        <begin position="8"/>
        <end position="156"/>
    </location>
</feature>
<dbReference type="HOGENOM" id="CLU_059021_5_3_2"/>
<dbReference type="PANTHER" id="PTHR43567">
    <property type="entry name" value="FLAVOREDOXIN-RELATED-RELATED"/>
    <property type="match status" value="1"/>
</dbReference>
<dbReference type="RefSeq" id="WP_011763573.1">
    <property type="nucleotide sequence ID" value="NC_008701.1"/>
</dbReference>
<dbReference type="InterPro" id="IPR002563">
    <property type="entry name" value="Flavin_Rdtase-like_dom"/>
</dbReference>
<dbReference type="GO" id="GO:0010181">
    <property type="term" value="F:FMN binding"/>
    <property type="evidence" value="ECO:0007669"/>
    <property type="project" value="InterPro"/>
</dbReference>
<evidence type="ECO:0000256" key="3">
    <source>
        <dbReference type="ARBA" id="ARBA00038054"/>
    </source>
</evidence>
<dbReference type="Pfam" id="PF01613">
    <property type="entry name" value="Flavin_Reduct"/>
    <property type="match status" value="1"/>
</dbReference>
<evidence type="ECO:0000259" key="4">
    <source>
        <dbReference type="SMART" id="SM00903"/>
    </source>
</evidence>
<dbReference type="EMBL" id="CP000504">
    <property type="protein sequence ID" value="ABL88998.1"/>
    <property type="molecule type" value="Genomic_DNA"/>
</dbReference>
<evidence type="ECO:0000256" key="1">
    <source>
        <dbReference type="ARBA" id="ARBA00001917"/>
    </source>
</evidence>
<accession>A1RVL6</accession>
<dbReference type="InterPro" id="IPR052174">
    <property type="entry name" value="Flavoredoxin"/>
</dbReference>
<comment type="cofactor">
    <cofactor evidence="1">
        <name>FMN</name>
        <dbReference type="ChEBI" id="CHEBI:58210"/>
    </cofactor>
</comment>
<dbReference type="STRING" id="384616.Pisl_1850"/>
<reference evidence="5" key="1">
    <citation type="submission" date="2006-12" db="EMBL/GenBank/DDBJ databases">
        <title>Complete sequence of Pyrobaculum islandicum DSM 4184.</title>
        <authorList>
            <person name="Copeland A."/>
            <person name="Lucas S."/>
            <person name="Lapidus A."/>
            <person name="Barry K."/>
            <person name="Detter J.C."/>
            <person name="Glavina del Rio T."/>
            <person name="Dalin E."/>
            <person name="Tice H."/>
            <person name="Pitluck S."/>
            <person name="Meincke L."/>
            <person name="Brettin T."/>
            <person name="Bruce D."/>
            <person name="Han C."/>
            <person name="Tapia R."/>
            <person name="Gilna P."/>
            <person name="Schmutz J."/>
            <person name="Larimer F."/>
            <person name="Land M."/>
            <person name="Hauser L."/>
            <person name="Kyrpides N."/>
            <person name="Mikhailova N."/>
            <person name="Cozen A.E."/>
            <person name="Fitz-Gibbon S.T."/>
            <person name="House C.H."/>
            <person name="Saltikov C."/>
            <person name="Lowe T."/>
            <person name="Richardson P."/>
        </authorList>
    </citation>
    <scope>NUCLEOTIDE SEQUENCE [LARGE SCALE GENOMIC DNA]</scope>
    <source>
        <strain evidence="5">DSM 4184</strain>
    </source>
</reference>
<organism evidence="5 6">
    <name type="scientific">Pyrobaculum islandicum (strain DSM 4184 / JCM 9189 / GEO3)</name>
    <dbReference type="NCBI Taxonomy" id="384616"/>
    <lineage>
        <taxon>Archaea</taxon>
        <taxon>Thermoproteota</taxon>
        <taxon>Thermoprotei</taxon>
        <taxon>Thermoproteales</taxon>
        <taxon>Thermoproteaceae</taxon>
        <taxon>Pyrobaculum</taxon>
    </lineage>
</organism>
<proteinExistence type="inferred from homology"/>
<dbReference type="Gene3D" id="2.30.110.10">
    <property type="entry name" value="Electron Transport, Fmn-binding Protein, Chain A"/>
    <property type="match status" value="1"/>
</dbReference>
<comment type="similarity">
    <text evidence="3">Belongs to the flavoredoxin family.</text>
</comment>
<sequence>MYEGKFYRVLHPRPTLVIVSKCPNGRLNLMPASWNTPVSEEPPTVAVAVEKSSYTYECLKHHRYATLNVLPIEAADLIYKLGSVSGRNVDKATEFGVKFENSEKIDVPRVAGAIAGYETEVYKEVEVGEVALYIFHVLYTWVAPGVADQWGFDFRRVNIPLHGAGRAFYRVDPRPVFAKR</sequence>
<dbReference type="KEGG" id="pis:Pisl_1850"/>
<dbReference type="PANTHER" id="PTHR43567:SF1">
    <property type="entry name" value="FLAVOREDOXIN"/>
    <property type="match status" value="1"/>
</dbReference>
<protein>
    <recommendedName>
        <fullName evidence="4">Flavin reductase like domain-containing protein</fullName>
    </recommendedName>
</protein>
<dbReference type="SUPFAM" id="SSF50475">
    <property type="entry name" value="FMN-binding split barrel"/>
    <property type="match status" value="1"/>
</dbReference>
<dbReference type="eggNOG" id="arCOG02017">
    <property type="taxonomic scope" value="Archaea"/>
</dbReference>
<dbReference type="AlphaFoldDB" id="A1RVL6"/>
<dbReference type="Proteomes" id="UP000002595">
    <property type="component" value="Chromosome"/>
</dbReference>
<dbReference type="InterPro" id="IPR012349">
    <property type="entry name" value="Split_barrel_FMN-bd"/>
</dbReference>
<gene>
    <name evidence="5" type="ordered locus">Pisl_1850</name>
</gene>
<keyword evidence="6" id="KW-1185">Reference proteome</keyword>
<name>A1RVL6_PYRIL</name>
<dbReference type="GeneID" id="4617252"/>
<evidence type="ECO:0000313" key="6">
    <source>
        <dbReference type="Proteomes" id="UP000002595"/>
    </source>
</evidence>
<keyword evidence="2" id="KW-0285">Flavoprotein</keyword>
<dbReference type="SMART" id="SM00903">
    <property type="entry name" value="Flavin_Reduct"/>
    <property type="match status" value="1"/>
</dbReference>
<dbReference type="OrthoDB" id="8522at2157"/>
<evidence type="ECO:0000256" key="2">
    <source>
        <dbReference type="ARBA" id="ARBA00022630"/>
    </source>
</evidence>
<evidence type="ECO:0000313" key="5">
    <source>
        <dbReference type="EMBL" id="ABL88998.1"/>
    </source>
</evidence>